<gene>
    <name evidence="2" type="ORF">TthHB5018_08110</name>
</gene>
<dbReference type="Proteomes" id="UP000596099">
    <property type="component" value="Chromosome"/>
</dbReference>
<name>A0A7R7TE43_THETH</name>
<evidence type="ECO:0000313" key="3">
    <source>
        <dbReference type="Proteomes" id="UP000596099"/>
    </source>
</evidence>
<evidence type="ECO:0000313" key="2">
    <source>
        <dbReference type="EMBL" id="BCP65877.1"/>
    </source>
</evidence>
<dbReference type="EMBL" id="AP024270">
    <property type="protein sequence ID" value="BCP65877.1"/>
    <property type="molecule type" value="Genomic_DNA"/>
</dbReference>
<feature type="signal peptide" evidence="1">
    <location>
        <begin position="1"/>
        <end position="18"/>
    </location>
</feature>
<protein>
    <recommendedName>
        <fullName evidence="4">P pilus assembly protein, chaperone PapD</fullName>
    </recommendedName>
</protein>
<reference evidence="3" key="1">
    <citation type="submission" date="2021-01" db="EMBL/GenBank/DDBJ databases">
        <title>Complete Genome Sequence of Thermus thermophilus Strain HB5018, Isolated from Mine Onsen Hot Spring.</title>
        <authorList>
            <person name="Miyazaki K."/>
            <person name="Moriya T."/>
            <person name="Nemoto N."/>
            <person name="Oshima T."/>
            <person name="Yura K."/>
            <person name="Bessho Y."/>
        </authorList>
    </citation>
    <scope>NUCLEOTIDE SEQUENCE [LARGE SCALE GENOMIC DNA]</scope>
    <source>
        <strain evidence="3">HB5018</strain>
    </source>
</reference>
<evidence type="ECO:0008006" key="4">
    <source>
        <dbReference type="Google" id="ProtNLM"/>
    </source>
</evidence>
<proteinExistence type="predicted"/>
<sequence>MRKLLSLALLLSLAQAQTGVGVSPPRVLLPLAPGASATQTVVVDHPGRQGTLRVSVVLSDVLLKPDGAPLYLDPGSHPRSLARWLSVTPLEFLLQPQASQEVRYTVQVPPDAEAGTYWGIIFFESGPAQERQEGGGIGIRVRTRVGHVVYVDVGRVVRSGRIQGVRYQPPSGREGAVLRVVFQNTGNGVLRLKGRVEVRDAQGKVVAQALVPETASLPGATHEVPAPLEKPLSPGRYVVLAVLDYGEASLIAGEARLEVR</sequence>
<dbReference type="RefSeq" id="WP_011228189.1">
    <property type="nucleotide sequence ID" value="NZ_AP024270.1"/>
</dbReference>
<keyword evidence="1" id="KW-0732">Signal</keyword>
<dbReference type="GeneID" id="77145488"/>
<accession>A0A7R7TE43</accession>
<organism evidence="2 3">
    <name type="scientific">Thermus thermophilus</name>
    <dbReference type="NCBI Taxonomy" id="274"/>
    <lineage>
        <taxon>Bacteria</taxon>
        <taxon>Thermotogati</taxon>
        <taxon>Deinococcota</taxon>
        <taxon>Deinococci</taxon>
        <taxon>Thermales</taxon>
        <taxon>Thermaceae</taxon>
        <taxon>Thermus</taxon>
    </lineage>
</organism>
<dbReference type="AlphaFoldDB" id="A0A7R7TE43"/>
<evidence type="ECO:0000256" key="1">
    <source>
        <dbReference type="SAM" id="SignalP"/>
    </source>
</evidence>
<feature type="chain" id="PRO_5032643805" description="P pilus assembly protein, chaperone PapD" evidence="1">
    <location>
        <begin position="19"/>
        <end position="260"/>
    </location>
</feature>